<dbReference type="EMBL" id="CM042024">
    <property type="protein sequence ID" value="KAI3810668.1"/>
    <property type="molecule type" value="Genomic_DNA"/>
</dbReference>
<protein>
    <submittedName>
        <fullName evidence="1">Uncharacterized protein</fullName>
    </submittedName>
</protein>
<proteinExistence type="predicted"/>
<dbReference type="Proteomes" id="UP001056120">
    <property type="component" value="Linkage Group LG07"/>
</dbReference>
<evidence type="ECO:0000313" key="1">
    <source>
        <dbReference type="EMBL" id="KAI3810668.1"/>
    </source>
</evidence>
<gene>
    <name evidence="1" type="ORF">L1987_20290</name>
</gene>
<accession>A0ACB9IR11</accession>
<reference evidence="1 2" key="2">
    <citation type="journal article" date="2022" name="Mol. Ecol. Resour.">
        <title>The genomes of chicory, endive, great burdock and yacon provide insights into Asteraceae paleo-polyploidization history and plant inulin production.</title>
        <authorList>
            <person name="Fan W."/>
            <person name="Wang S."/>
            <person name="Wang H."/>
            <person name="Wang A."/>
            <person name="Jiang F."/>
            <person name="Liu H."/>
            <person name="Zhao H."/>
            <person name="Xu D."/>
            <person name="Zhang Y."/>
        </authorList>
    </citation>
    <scope>NUCLEOTIDE SEQUENCE [LARGE SCALE GENOMIC DNA]</scope>
    <source>
        <strain evidence="2">cv. Yunnan</strain>
        <tissue evidence="1">Leaves</tissue>
    </source>
</reference>
<keyword evidence="2" id="KW-1185">Reference proteome</keyword>
<sequence>MFATEYNINRLSNNIGALSLNKEHVDSYHMSKADEVQVFAPAPSKRDMIAEMVGHTVNEKYPVRVPIGIKTKGYGAYKRLKSKQEEAISKAGKKSRQCQNCLEYGNYASTCTKEITKTTPGLKLSNTTLEITDTPEILNRTSL</sequence>
<organism evidence="1 2">
    <name type="scientific">Smallanthus sonchifolius</name>
    <dbReference type="NCBI Taxonomy" id="185202"/>
    <lineage>
        <taxon>Eukaryota</taxon>
        <taxon>Viridiplantae</taxon>
        <taxon>Streptophyta</taxon>
        <taxon>Embryophyta</taxon>
        <taxon>Tracheophyta</taxon>
        <taxon>Spermatophyta</taxon>
        <taxon>Magnoliopsida</taxon>
        <taxon>eudicotyledons</taxon>
        <taxon>Gunneridae</taxon>
        <taxon>Pentapetalae</taxon>
        <taxon>asterids</taxon>
        <taxon>campanulids</taxon>
        <taxon>Asterales</taxon>
        <taxon>Asteraceae</taxon>
        <taxon>Asteroideae</taxon>
        <taxon>Heliantheae alliance</taxon>
        <taxon>Millerieae</taxon>
        <taxon>Smallanthus</taxon>
    </lineage>
</organism>
<comment type="caution">
    <text evidence="1">The sequence shown here is derived from an EMBL/GenBank/DDBJ whole genome shotgun (WGS) entry which is preliminary data.</text>
</comment>
<evidence type="ECO:0000313" key="2">
    <source>
        <dbReference type="Proteomes" id="UP001056120"/>
    </source>
</evidence>
<name>A0ACB9IR11_9ASTR</name>
<reference evidence="2" key="1">
    <citation type="journal article" date="2022" name="Mol. Ecol. Resour.">
        <title>The genomes of chicory, endive, great burdock and yacon provide insights into Asteraceae palaeo-polyploidization history and plant inulin production.</title>
        <authorList>
            <person name="Fan W."/>
            <person name="Wang S."/>
            <person name="Wang H."/>
            <person name="Wang A."/>
            <person name="Jiang F."/>
            <person name="Liu H."/>
            <person name="Zhao H."/>
            <person name="Xu D."/>
            <person name="Zhang Y."/>
        </authorList>
    </citation>
    <scope>NUCLEOTIDE SEQUENCE [LARGE SCALE GENOMIC DNA]</scope>
    <source>
        <strain evidence="2">cv. Yunnan</strain>
    </source>
</reference>